<dbReference type="EMBL" id="ML995861">
    <property type="protein sequence ID" value="KAF2767078.1"/>
    <property type="molecule type" value="Genomic_DNA"/>
</dbReference>
<dbReference type="PANTHER" id="PTHR12714">
    <property type="entry name" value="PROTEIN-S ISOPRENYLCYSTEINE O-METHYLTRANSFERASE"/>
    <property type="match status" value="1"/>
</dbReference>
<keyword evidence="5" id="KW-0949">S-adenosyl-L-methionine</keyword>
<dbReference type="Proteomes" id="UP000799436">
    <property type="component" value="Unassembled WGS sequence"/>
</dbReference>
<comment type="similarity">
    <text evidence="5">Belongs to the class VI-like SAM-binding methyltransferase superfamily. Isoprenylcysteine carboxyl methyltransferase family.</text>
</comment>
<comment type="subcellular location">
    <subcellularLocation>
        <location evidence="5">Endoplasmic reticulum membrane</location>
        <topology evidence="5">Multi-pass membrane protein</topology>
    </subcellularLocation>
    <subcellularLocation>
        <location evidence="1">Membrane</location>
        <topology evidence="1">Multi-pass membrane protein</topology>
    </subcellularLocation>
</comment>
<keyword evidence="7" id="KW-1185">Reference proteome</keyword>
<dbReference type="Gene3D" id="1.20.120.1630">
    <property type="match status" value="1"/>
</dbReference>
<gene>
    <name evidence="6" type="ORF">EJ03DRAFT_161805</name>
</gene>
<accession>A0A6G1L3S6</accession>
<dbReference type="InterPro" id="IPR007269">
    <property type="entry name" value="ICMT_MeTrfase"/>
</dbReference>
<keyword evidence="5" id="KW-0489">Methyltransferase</keyword>
<sequence>MGVPFSLPQASLTSAIMAATAATYVSLTPPNPNRTDGTMKDSLSAFALTGKCSAILALSPMLILAVHQSSLAYCYPIVPTSLLGFGLKNGLNTDLIKWTPSTAVPLAAILCIGVPLRLIPYGTLGKNFTFRLAEPDRLTTTGIYRYVQHPSYTGLLTLIFSNLALLSRPDGVLTCWVPSQIYEYVRWCLLCLTPAGVVFLLGAVRTRVREEEQMLRRRFGREWEEWHTRTARFIPWII</sequence>
<keyword evidence="2 5" id="KW-0812">Transmembrane</keyword>
<keyword evidence="5" id="KW-0808">Transferase</keyword>
<name>A0A6G1L3S6_9PEZI</name>
<feature type="transmembrane region" description="Helical" evidence="5">
    <location>
        <begin position="184"/>
        <end position="204"/>
    </location>
</feature>
<evidence type="ECO:0000256" key="5">
    <source>
        <dbReference type="RuleBase" id="RU362022"/>
    </source>
</evidence>
<organism evidence="6 7">
    <name type="scientific">Teratosphaeria nubilosa</name>
    <dbReference type="NCBI Taxonomy" id="161662"/>
    <lineage>
        <taxon>Eukaryota</taxon>
        <taxon>Fungi</taxon>
        <taxon>Dikarya</taxon>
        <taxon>Ascomycota</taxon>
        <taxon>Pezizomycotina</taxon>
        <taxon>Dothideomycetes</taxon>
        <taxon>Dothideomycetidae</taxon>
        <taxon>Mycosphaerellales</taxon>
        <taxon>Teratosphaeriaceae</taxon>
        <taxon>Teratosphaeria</taxon>
    </lineage>
</organism>
<evidence type="ECO:0000256" key="2">
    <source>
        <dbReference type="ARBA" id="ARBA00022692"/>
    </source>
</evidence>
<dbReference type="GO" id="GO:0004671">
    <property type="term" value="F:protein C-terminal S-isoprenylcysteine carboxyl O-methyltransferase activity"/>
    <property type="evidence" value="ECO:0007669"/>
    <property type="project" value="UniProtKB-EC"/>
</dbReference>
<reference evidence="6" key="1">
    <citation type="journal article" date="2020" name="Stud. Mycol.">
        <title>101 Dothideomycetes genomes: a test case for predicting lifestyles and emergence of pathogens.</title>
        <authorList>
            <person name="Haridas S."/>
            <person name="Albert R."/>
            <person name="Binder M."/>
            <person name="Bloem J."/>
            <person name="Labutti K."/>
            <person name="Salamov A."/>
            <person name="Andreopoulos B."/>
            <person name="Baker S."/>
            <person name="Barry K."/>
            <person name="Bills G."/>
            <person name="Bluhm B."/>
            <person name="Cannon C."/>
            <person name="Castanera R."/>
            <person name="Culley D."/>
            <person name="Daum C."/>
            <person name="Ezra D."/>
            <person name="Gonzalez J."/>
            <person name="Henrissat B."/>
            <person name="Kuo A."/>
            <person name="Liang C."/>
            <person name="Lipzen A."/>
            <person name="Lutzoni F."/>
            <person name="Magnuson J."/>
            <person name="Mondo S."/>
            <person name="Nolan M."/>
            <person name="Ohm R."/>
            <person name="Pangilinan J."/>
            <person name="Park H.-J."/>
            <person name="Ramirez L."/>
            <person name="Alfaro M."/>
            <person name="Sun H."/>
            <person name="Tritt A."/>
            <person name="Yoshinaga Y."/>
            <person name="Zwiers L.-H."/>
            <person name="Turgeon B."/>
            <person name="Goodwin S."/>
            <person name="Spatafora J."/>
            <person name="Crous P."/>
            <person name="Grigoriev I."/>
        </authorList>
    </citation>
    <scope>NUCLEOTIDE SEQUENCE</scope>
    <source>
        <strain evidence="6">CBS 116005</strain>
    </source>
</reference>
<dbReference type="PANTHER" id="PTHR12714:SF9">
    <property type="entry name" value="PROTEIN-S-ISOPRENYLCYSTEINE O-METHYLTRANSFERASE"/>
    <property type="match status" value="1"/>
</dbReference>
<proteinExistence type="inferred from homology"/>
<keyword evidence="5" id="KW-0256">Endoplasmic reticulum</keyword>
<dbReference type="AlphaFoldDB" id="A0A6G1L3S6"/>
<dbReference type="EC" id="2.1.1.100" evidence="5"/>
<dbReference type="GO" id="GO:0032259">
    <property type="term" value="P:methylation"/>
    <property type="evidence" value="ECO:0007669"/>
    <property type="project" value="UniProtKB-KW"/>
</dbReference>
<keyword evidence="3 5" id="KW-1133">Transmembrane helix</keyword>
<dbReference type="Pfam" id="PF04140">
    <property type="entry name" value="ICMT"/>
    <property type="match status" value="1"/>
</dbReference>
<protein>
    <recommendedName>
        <fullName evidence="5">Protein-S-isoprenylcysteine O-methyltransferase</fullName>
        <ecNumber evidence="5">2.1.1.100</ecNumber>
    </recommendedName>
</protein>
<evidence type="ECO:0000313" key="6">
    <source>
        <dbReference type="EMBL" id="KAF2767078.1"/>
    </source>
</evidence>
<feature type="transmembrane region" description="Helical" evidence="5">
    <location>
        <begin position="45"/>
        <end position="66"/>
    </location>
</feature>
<evidence type="ECO:0000256" key="3">
    <source>
        <dbReference type="ARBA" id="ARBA00022989"/>
    </source>
</evidence>
<evidence type="ECO:0000256" key="1">
    <source>
        <dbReference type="ARBA" id="ARBA00004141"/>
    </source>
</evidence>
<evidence type="ECO:0000313" key="7">
    <source>
        <dbReference type="Proteomes" id="UP000799436"/>
    </source>
</evidence>
<feature type="transmembrane region" description="Helical" evidence="5">
    <location>
        <begin position="103"/>
        <end position="122"/>
    </location>
</feature>
<feature type="transmembrane region" description="Helical" evidence="5">
    <location>
        <begin position="143"/>
        <end position="164"/>
    </location>
</feature>
<dbReference type="OrthoDB" id="422086at2759"/>
<dbReference type="GO" id="GO:0005789">
    <property type="term" value="C:endoplasmic reticulum membrane"/>
    <property type="evidence" value="ECO:0007669"/>
    <property type="project" value="UniProtKB-SubCell"/>
</dbReference>
<evidence type="ECO:0000256" key="4">
    <source>
        <dbReference type="ARBA" id="ARBA00023136"/>
    </source>
</evidence>
<comment type="catalytic activity">
    <reaction evidence="5">
        <text>[protein]-C-terminal S-[(2E,6E)-farnesyl]-L-cysteine + S-adenosyl-L-methionine = [protein]-C-terminal S-[(2E,6E)-farnesyl]-L-cysteine methyl ester + S-adenosyl-L-homocysteine</text>
        <dbReference type="Rhea" id="RHEA:21672"/>
        <dbReference type="Rhea" id="RHEA-COMP:12125"/>
        <dbReference type="Rhea" id="RHEA-COMP:12126"/>
        <dbReference type="ChEBI" id="CHEBI:57856"/>
        <dbReference type="ChEBI" id="CHEBI:59789"/>
        <dbReference type="ChEBI" id="CHEBI:90510"/>
        <dbReference type="ChEBI" id="CHEBI:90511"/>
        <dbReference type="EC" id="2.1.1.100"/>
    </reaction>
</comment>
<keyword evidence="4 5" id="KW-0472">Membrane</keyword>